<dbReference type="EMBL" id="AHHH01000098">
    <property type="protein sequence ID" value="ESU42043.1"/>
    <property type="molecule type" value="Genomic_DNA"/>
</dbReference>
<comment type="caution">
    <text evidence="1">The sequence shown here is derived from an EMBL/GenBank/DDBJ whole genome shotgun (WGS) entry which is preliminary data.</text>
</comment>
<organism evidence="1 2">
    <name type="scientific">Giardia intestinalis</name>
    <name type="common">Giardia lamblia</name>
    <dbReference type="NCBI Taxonomy" id="5741"/>
    <lineage>
        <taxon>Eukaryota</taxon>
        <taxon>Metamonada</taxon>
        <taxon>Diplomonadida</taxon>
        <taxon>Hexamitidae</taxon>
        <taxon>Giardiinae</taxon>
        <taxon>Giardia</taxon>
    </lineage>
</organism>
<protein>
    <submittedName>
        <fullName evidence="1">Uncharacterized protein</fullName>
    </submittedName>
</protein>
<gene>
    <name evidence="1" type="ORF">GSB_2777</name>
</gene>
<dbReference type="AlphaFoldDB" id="V6TSS6"/>
<reference evidence="2" key="1">
    <citation type="submission" date="2012-02" db="EMBL/GenBank/DDBJ databases">
        <title>Genome sequencing of Giardia lamblia Genotypes A2 and B isolates (DH and GS) and comparative analysis with the genomes of Genotypes A1 and E (WB and Pig).</title>
        <authorList>
            <person name="Adam R."/>
            <person name="Dahlstrom E."/>
            <person name="Martens C."/>
            <person name="Bruno D."/>
            <person name="Barbian K."/>
            <person name="Porcella S.F."/>
            <person name="Nash T."/>
        </authorList>
    </citation>
    <scope>NUCLEOTIDE SEQUENCE</scope>
    <source>
        <strain evidence="2">GS</strain>
    </source>
</reference>
<proteinExistence type="predicted"/>
<dbReference type="Proteomes" id="UP000018040">
    <property type="component" value="Unassembled WGS sequence"/>
</dbReference>
<dbReference type="VEuPathDB" id="GiardiaDB:GL50581_655"/>
<accession>V6TSS6</accession>
<evidence type="ECO:0000313" key="2">
    <source>
        <dbReference type="Proteomes" id="UP000018040"/>
    </source>
</evidence>
<dbReference type="VEuPathDB" id="GiardiaDB:DHA2_2777"/>
<dbReference type="VEuPathDB" id="GiardiaDB:GL50803_002777"/>
<sequence length="145" mass="16199">MQYHEMSYEPANYKTAIPKDLPAQRSFQDHINGIFNSASQCLLALASLKLAKASQDTKPGVVDKSLLKTVQSNLDVLRRLLACIAAVDHTTYMMARIMDVATMLLQIAGEPMSDQQARKFNECSSALADFLDRSIRYLSDLFSIH</sequence>
<reference evidence="1 2" key="2">
    <citation type="journal article" date="2013" name="Genome Biol. Evol.">
        <title>Genome sequencing of Giardia lamblia genotypes A2 and B isolates (DH and GS) and comparative analysis with the genomes of genotypes A1 and E (WB and Pig).</title>
        <authorList>
            <person name="Adam R.D."/>
            <person name="Dahlstrom E.W."/>
            <person name="Martens C.A."/>
            <person name="Bruno D.P."/>
            <person name="Barbian K.D."/>
            <person name="Ricklefs S.M."/>
            <person name="Hernandez M.M."/>
            <person name="Narla N.P."/>
            <person name="Patel R.B."/>
            <person name="Porcella S.F."/>
            <person name="Nash T.E."/>
        </authorList>
    </citation>
    <scope>NUCLEOTIDE SEQUENCE [LARGE SCALE GENOMIC DNA]</scope>
    <source>
        <strain evidence="1 2">GS</strain>
    </source>
</reference>
<name>V6TSS6_GIAIN</name>
<dbReference type="VEuPathDB" id="GiardiaDB:QR46_3967"/>
<evidence type="ECO:0000313" key="1">
    <source>
        <dbReference type="EMBL" id="ESU42043.1"/>
    </source>
</evidence>
<dbReference type="OrthoDB" id="10249088at2759"/>